<proteinExistence type="predicted"/>
<dbReference type="OrthoDB" id="4327074at2759"/>
<comment type="caution">
    <text evidence="1">The sequence shown here is derived from an EMBL/GenBank/DDBJ whole genome shotgun (WGS) entry which is preliminary data.</text>
</comment>
<organism evidence="1 2">
    <name type="scientific">Acanthoscelides obtectus</name>
    <name type="common">Bean weevil</name>
    <name type="synonym">Bruchus obtectus</name>
    <dbReference type="NCBI Taxonomy" id="200917"/>
    <lineage>
        <taxon>Eukaryota</taxon>
        <taxon>Metazoa</taxon>
        <taxon>Ecdysozoa</taxon>
        <taxon>Arthropoda</taxon>
        <taxon>Hexapoda</taxon>
        <taxon>Insecta</taxon>
        <taxon>Pterygota</taxon>
        <taxon>Neoptera</taxon>
        <taxon>Endopterygota</taxon>
        <taxon>Coleoptera</taxon>
        <taxon>Polyphaga</taxon>
        <taxon>Cucujiformia</taxon>
        <taxon>Chrysomeloidea</taxon>
        <taxon>Chrysomelidae</taxon>
        <taxon>Bruchinae</taxon>
        <taxon>Bruchini</taxon>
        <taxon>Acanthoscelides</taxon>
    </lineage>
</organism>
<dbReference type="Proteomes" id="UP001152888">
    <property type="component" value="Unassembled WGS sequence"/>
</dbReference>
<protein>
    <submittedName>
        <fullName evidence="1">Uncharacterized protein</fullName>
    </submittedName>
</protein>
<evidence type="ECO:0000313" key="1">
    <source>
        <dbReference type="EMBL" id="CAH1987462.1"/>
    </source>
</evidence>
<dbReference type="AlphaFoldDB" id="A0A9P0LAK9"/>
<name>A0A9P0LAK9_ACAOB</name>
<reference evidence="1" key="1">
    <citation type="submission" date="2022-03" db="EMBL/GenBank/DDBJ databases">
        <authorList>
            <person name="Sayadi A."/>
        </authorList>
    </citation>
    <scope>NUCLEOTIDE SEQUENCE</scope>
</reference>
<dbReference type="EMBL" id="CAKOFQ010007019">
    <property type="protein sequence ID" value="CAH1987462.1"/>
    <property type="molecule type" value="Genomic_DNA"/>
</dbReference>
<gene>
    <name evidence="1" type="ORF">ACAOBT_LOCUS17860</name>
</gene>
<evidence type="ECO:0000313" key="2">
    <source>
        <dbReference type="Proteomes" id="UP001152888"/>
    </source>
</evidence>
<feature type="non-terminal residue" evidence="1">
    <location>
        <position position="1"/>
    </location>
</feature>
<keyword evidence="2" id="KW-1185">Reference proteome</keyword>
<sequence length="135" mass="14854">NEKDIFGEADFLPSQVTDCPYPDVEQPVSEIVDNPAERTITQNLNTDAVDNDEARAITPGTSTDQIMPSSNLSVVKNNANEPVGSTSITPSPLTTVCCRRNQLDHCQQLRQEKTANQTDVKSNLLSSLILPRRMK</sequence>
<accession>A0A9P0LAK9</accession>